<organism evidence="1 2">
    <name type="scientific">Priestia megaterium (strain WSH-002)</name>
    <name type="common">Bacillus megaterium</name>
    <dbReference type="NCBI Taxonomy" id="1006007"/>
    <lineage>
        <taxon>Bacteria</taxon>
        <taxon>Bacillati</taxon>
        <taxon>Bacillota</taxon>
        <taxon>Bacilli</taxon>
        <taxon>Bacillales</taxon>
        <taxon>Bacillaceae</taxon>
        <taxon>Priestia</taxon>
    </lineage>
</organism>
<reference evidence="1 2" key="1">
    <citation type="journal article" date="2011" name="J. Bacteriol.">
        <title>Complete genome sequence of the industrial strain Bacillus megaterium WSH-002.</title>
        <authorList>
            <person name="Liu L."/>
            <person name="Li Y."/>
            <person name="Zhang J."/>
            <person name="Zou W."/>
            <person name="Zhou Z."/>
            <person name="Liu J."/>
            <person name="Li X."/>
            <person name="Wang L."/>
            <person name="Chen J."/>
        </authorList>
    </citation>
    <scope>NUCLEOTIDE SEQUENCE [LARGE SCALE GENOMIC DNA]</scope>
    <source>
        <strain evidence="1 2">WSH-002</strain>
    </source>
</reference>
<protein>
    <submittedName>
        <fullName evidence="1">Uncharacterized protein</fullName>
    </submittedName>
</protein>
<evidence type="ECO:0000313" key="2">
    <source>
        <dbReference type="Proteomes" id="UP000001283"/>
    </source>
</evidence>
<dbReference type="AlphaFoldDB" id="A0A8D4BS14"/>
<name>A0A8D4BS14_PRIMW</name>
<proteinExistence type="predicted"/>
<gene>
    <name evidence="1" type="ORF">BMWSH_4940</name>
</gene>
<dbReference type="EMBL" id="CP003017">
    <property type="protein sequence ID" value="AEN91818.1"/>
    <property type="molecule type" value="Genomic_DNA"/>
</dbReference>
<dbReference type="KEGG" id="bmh:BMWSH_4940"/>
<dbReference type="Proteomes" id="UP000001283">
    <property type="component" value="Chromosome"/>
</dbReference>
<sequence length="42" mass="5274">MVVCSSKACFFFYLSFLKRRLFYTYAREKYFMTKEKYGMLFE</sequence>
<evidence type="ECO:0000313" key="1">
    <source>
        <dbReference type="EMBL" id="AEN91818.1"/>
    </source>
</evidence>
<accession>A0A8D4BS14</accession>